<evidence type="ECO:0000256" key="4">
    <source>
        <dbReference type="ARBA" id="ARBA00022723"/>
    </source>
</evidence>
<proteinExistence type="predicted"/>
<dbReference type="GO" id="GO:0008170">
    <property type="term" value="F:N-methyltransferase activity"/>
    <property type="evidence" value="ECO:0007669"/>
    <property type="project" value="UniProtKB-ARBA"/>
</dbReference>
<dbReference type="Gene3D" id="1.10.220.160">
    <property type="match status" value="1"/>
</dbReference>
<dbReference type="GO" id="GO:0042051">
    <property type="term" value="P:compound eye photoreceptor development"/>
    <property type="evidence" value="ECO:0007669"/>
    <property type="project" value="TreeGrafter"/>
</dbReference>
<dbReference type="Proteomes" id="UP001431783">
    <property type="component" value="Unassembled WGS sequence"/>
</dbReference>
<evidence type="ECO:0000256" key="10">
    <source>
        <dbReference type="PROSITE-ProRule" id="PRU00134"/>
    </source>
</evidence>
<name>A0AAW1VCD3_9CUCU</name>
<dbReference type="GO" id="GO:0008270">
    <property type="term" value="F:zinc ion binding"/>
    <property type="evidence" value="ECO:0007669"/>
    <property type="project" value="UniProtKB-KW"/>
</dbReference>
<dbReference type="SUPFAM" id="SSF144232">
    <property type="entry name" value="HIT/MYND zinc finger-like"/>
    <property type="match status" value="1"/>
</dbReference>
<evidence type="ECO:0000256" key="6">
    <source>
        <dbReference type="ARBA" id="ARBA00022833"/>
    </source>
</evidence>
<dbReference type="SUPFAM" id="SSF48452">
    <property type="entry name" value="TPR-like"/>
    <property type="match status" value="1"/>
</dbReference>
<dbReference type="EMBL" id="JARQZJ010000125">
    <property type="protein sequence ID" value="KAK9890407.1"/>
    <property type="molecule type" value="Genomic_DNA"/>
</dbReference>
<dbReference type="InterPro" id="IPR052097">
    <property type="entry name" value="SET-MYND_domain_protein"/>
</dbReference>
<dbReference type="Gene3D" id="1.25.40.10">
    <property type="entry name" value="Tetratricopeptide repeat domain"/>
    <property type="match status" value="1"/>
</dbReference>
<dbReference type="PANTHER" id="PTHR46165:SF7">
    <property type="entry name" value="SET AND MYND DOMAIN-CONTAINING PROTEIN 4"/>
    <property type="match status" value="1"/>
</dbReference>
<dbReference type="Gene3D" id="6.10.140.2220">
    <property type="match status" value="1"/>
</dbReference>
<dbReference type="InterPro" id="IPR044421">
    <property type="entry name" value="SMYD4_SET"/>
</dbReference>
<evidence type="ECO:0000256" key="3">
    <source>
        <dbReference type="ARBA" id="ARBA00022691"/>
    </source>
</evidence>
<dbReference type="Pfam" id="PF00856">
    <property type="entry name" value="SET"/>
    <property type="match status" value="1"/>
</dbReference>
<keyword evidence="5 10" id="KW-0863">Zinc-finger</keyword>
<protein>
    <recommendedName>
        <fullName evidence="8">Protein-lysine N-methyltransferase SMYD4</fullName>
    </recommendedName>
    <alternativeName>
        <fullName evidence="9">SET and MYND domain-containing protein 4</fullName>
    </alternativeName>
</protein>
<dbReference type="InterPro" id="IPR011990">
    <property type="entry name" value="TPR-like_helical_dom_sf"/>
</dbReference>
<feature type="domain" description="SET" evidence="11">
    <location>
        <begin position="129"/>
        <end position="423"/>
    </location>
</feature>
<evidence type="ECO:0000256" key="2">
    <source>
        <dbReference type="ARBA" id="ARBA00022679"/>
    </source>
</evidence>
<dbReference type="Pfam" id="PF01753">
    <property type="entry name" value="zf-MYND"/>
    <property type="match status" value="1"/>
</dbReference>
<reference evidence="13 14" key="1">
    <citation type="submission" date="2023-03" db="EMBL/GenBank/DDBJ databases">
        <title>Genome insight into feeding habits of ladybird beetles.</title>
        <authorList>
            <person name="Li H.-S."/>
            <person name="Huang Y.-H."/>
            <person name="Pang H."/>
        </authorList>
    </citation>
    <scope>NUCLEOTIDE SEQUENCE [LARGE SCALE GENOMIC DNA]</scope>
    <source>
        <strain evidence="13">SYSU_2023b</strain>
        <tissue evidence="13">Whole body</tissue>
    </source>
</reference>
<dbReference type="AlphaFoldDB" id="A0AAW1VCD3"/>
<dbReference type="InterPro" id="IPR046341">
    <property type="entry name" value="SET_dom_sf"/>
</dbReference>
<feature type="domain" description="MYND-type" evidence="12">
    <location>
        <begin position="182"/>
        <end position="221"/>
    </location>
</feature>
<dbReference type="PANTHER" id="PTHR46165">
    <property type="entry name" value="SET AND MYND DOMAIN-CONTAINING PROTEIN 4"/>
    <property type="match status" value="1"/>
</dbReference>
<keyword evidence="1" id="KW-0489">Methyltransferase</keyword>
<keyword evidence="3" id="KW-0949">S-adenosyl-L-methionine</keyword>
<dbReference type="PROSITE" id="PS01360">
    <property type="entry name" value="ZF_MYND_1"/>
    <property type="match status" value="1"/>
</dbReference>
<keyword evidence="6" id="KW-0862">Zinc</keyword>
<dbReference type="GO" id="GO:0008757">
    <property type="term" value="F:S-adenosylmethionine-dependent methyltransferase activity"/>
    <property type="evidence" value="ECO:0007669"/>
    <property type="project" value="UniProtKB-ARBA"/>
</dbReference>
<dbReference type="GO" id="GO:0005634">
    <property type="term" value="C:nucleus"/>
    <property type="evidence" value="ECO:0007669"/>
    <property type="project" value="TreeGrafter"/>
</dbReference>
<comment type="caution">
    <text evidence="13">The sequence shown here is derived from an EMBL/GenBank/DDBJ whole genome shotgun (WGS) entry which is preliminary data.</text>
</comment>
<evidence type="ECO:0000256" key="9">
    <source>
        <dbReference type="ARBA" id="ARBA00093680"/>
    </source>
</evidence>
<comment type="function">
    <text evidence="7">Protein-lysine N-methyltransferase. Monomethylates PRMT5, modulating its transcriptional activity. May also act as a histone methyltransferase. Plays a critical role in cardiac development. Acts as a key epigenetic regulator of gene expression during cardiac development via its dual activities as a methyltransferase and negative regulator of HDAC1.</text>
</comment>
<dbReference type="Gene3D" id="2.170.270.10">
    <property type="entry name" value="SET domain"/>
    <property type="match status" value="1"/>
</dbReference>
<evidence type="ECO:0000256" key="5">
    <source>
        <dbReference type="ARBA" id="ARBA00022771"/>
    </source>
</evidence>
<dbReference type="InterPro" id="IPR001214">
    <property type="entry name" value="SET_dom"/>
</dbReference>
<gene>
    <name evidence="13" type="ORF">WA026_010497</name>
</gene>
<evidence type="ECO:0000256" key="1">
    <source>
        <dbReference type="ARBA" id="ARBA00022603"/>
    </source>
</evidence>
<dbReference type="GO" id="GO:0042826">
    <property type="term" value="F:histone deacetylase binding"/>
    <property type="evidence" value="ECO:0007669"/>
    <property type="project" value="TreeGrafter"/>
</dbReference>
<dbReference type="GO" id="GO:0005737">
    <property type="term" value="C:cytoplasm"/>
    <property type="evidence" value="ECO:0007669"/>
    <property type="project" value="TreeGrafter"/>
</dbReference>
<evidence type="ECO:0000313" key="14">
    <source>
        <dbReference type="Proteomes" id="UP001431783"/>
    </source>
</evidence>
<dbReference type="CDD" id="cd10536">
    <property type="entry name" value="SET_SMYD4"/>
    <property type="match status" value="1"/>
</dbReference>
<evidence type="ECO:0000259" key="11">
    <source>
        <dbReference type="PROSITE" id="PS50280"/>
    </source>
</evidence>
<evidence type="ECO:0000259" key="12">
    <source>
        <dbReference type="PROSITE" id="PS50865"/>
    </source>
</evidence>
<dbReference type="PROSITE" id="PS50280">
    <property type="entry name" value="SET"/>
    <property type="match status" value="1"/>
</dbReference>
<dbReference type="GO" id="GO:0008276">
    <property type="term" value="F:protein methyltransferase activity"/>
    <property type="evidence" value="ECO:0007669"/>
    <property type="project" value="UniProtKB-ARBA"/>
</dbReference>
<organism evidence="13 14">
    <name type="scientific">Henosepilachna vigintioctopunctata</name>
    <dbReference type="NCBI Taxonomy" id="420089"/>
    <lineage>
        <taxon>Eukaryota</taxon>
        <taxon>Metazoa</taxon>
        <taxon>Ecdysozoa</taxon>
        <taxon>Arthropoda</taxon>
        <taxon>Hexapoda</taxon>
        <taxon>Insecta</taxon>
        <taxon>Pterygota</taxon>
        <taxon>Neoptera</taxon>
        <taxon>Endopterygota</taxon>
        <taxon>Coleoptera</taxon>
        <taxon>Polyphaga</taxon>
        <taxon>Cucujiformia</taxon>
        <taxon>Coccinelloidea</taxon>
        <taxon>Coccinellidae</taxon>
        <taxon>Epilachninae</taxon>
        <taxon>Epilachnini</taxon>
        <taxon>Henosepilachna</taxon>
    </lineage>
</organism>
<dbReference type="GO" id="GO:0032259">
    <property type="term" value="P:methylation"/>
    <property type="evidence" value="ECO:0007669"/>
    <property type="project" value="UniProtKB-KW"/>
</dbReference>
<evidence type="ECO:0000256" key="7">
    <source>
        <dbReference type="ARBA" id="ARBA00093423"/>
    </source>
</evidence>
<keyword evidence="4" id="KW-0479">Metal-binding</keyword>
<evidence type="ECO:0000313" key="13">
    <source>
        <dbReference type="EMBL" id="KAK9890407.1"/>
    </source>
</evidence>
<keyword evidence="2" id="KW-0808">Transferase</keyword>
<accession>A0AAW1VCD3</accession>
<evidence type="ECO:0000256" key="8">
    <source>
        <dbReference type="ARBA" id="ARBA00093635"/>
    </source>
</evidence>
<keyword evidence="14" id="KW-1185">Reference proteome</keyword>
<sequence length="579" mass="67931">MHCPQDSDSSREILAILVANRSATYFEIQEYRKVLNDIDYIMEIDKYPKHLMHKIWLRKAKCYDVLQNEKSANEAYSQAFHYFKYSGFDEKTISDKIAEINKIREKIKEKLMPHDLSVSMSNDELFTPCEVYVASTNKISFEQDMAQGRYARATEDLPAGQIIIQENAHCSVLSTENFSTNCQNCSVSTTQIFACPKCPTVVFCSSNCERIANRTYHKYECVFLKTLIESGASINCLLALRIITQKNSNFFMDKRKLLRDFLKDNCKKTFKKINPYRAEDYNAVFFLCRNEFSRNKDELLHYSLMSVYLLELLKTSDYFHEYVQNNNLSDEESFVASLILRHLELLQFNCHEIAELKNTKEMKENDNESCYKLDCIGGALYPTAALFNHSCDPSIVRYNIGNKLTVRTIKPIKAGEIIYENYGPMYTTMKREFRQQFLKQRYWFECLCPPCAEYWPLLDKMDENELRISCAKERCPYVFVINKIDMNPFLICEYCGNRTNLFPILKNLMNLQTILPNAEQLYENGNYPEAIKLYLEALNILFKYLRPPCPDMVKVQQRLRTCFVHYGNKSFDYIPRHIL</sequence>
<dbReference type="PROSITE" id="PS50865">
    <property type="entry name" value="ZF_MYND_2"/>
    <property type="match status" value="1"/>
</dbReference>
<dbReference type="InterPro" id="IPR002893">
    <property type="entry name" value="Znf_MYND"/>
</dbReference>
<dbReference type="SUPFAM" id="SSF82199">
    <property type="entry name" value="SET domain"/>
    <property type="match status" value="1"/>
</dbReference>